<reference evidence="2" key="1">
    <citation type="journal article" date="2011" name="PLoS Genet.">
        <title>Genomic analysis of the necrotrophic fungal pathogens Sclerotinia sclerotiorum and Botrytis cinerea.</title>
        <authorList>
            <person name="Amselem J."/>
            <person name="Cuomo C.A."/>
            <person name="van Kan J.A."/>
            <person name="Viaud M."/>
            <person name="Benito E.P."/>
            <person name="Couloux A."/>
            <person name="Coutinho P.M."/>
            <person name="de Vries R.P."/>
            <person name="Dyer P.S."/>
            <person name="Fillinger S."/>
            <person name="Fournier E."/>
            <person name="Gout L."/>
            <person name="Hahn M."/>
            <person name="Kohn L."/>
            <person name="Lapalu N."/>
            <person name="Plummer K.M."/>
            <person name="Pradier J.M."/>
            <person name="Quevillon E."/>
            <person name="Sharon A."/>
            <person name="Simon A."/>
            <person name="ten Have A."/>
            <person name="Tudzynski B."/>
            <person name="Tudzynski P."/>
            <person name="Wincker P."/>
            <person name="Andrew M."/>
            <person name="Anthouard V."/>
            <person name="Beever R.E."/>
            <person name="Beffa R."/>
            <person name="Benoit I."/>
            <person name="Bouzid O."/>
            <person name="Brault B."/>
            <person name="Chen Z."/>
            <person name="Choquer M."/>
            <person name="Collemare J."/>
            <person name="Cotton P."/>
            <person name="Danchin E.G."/>
            <person name="Da Silva C."/>
            <person name="Gautier A."/>
            <person name="Giraud C."/>
            <person name="Giraud T."/>
            <person name="Gonzalez C."/>
            <person name="Grossetete S."/>
            <person name="Guldener U."/>
            <person name="Henrissat B."/>
            <person name="Howlett B.J."/>
            <person name="Kodira C."/>
            <person name="Kretschmer M."/>
            <person name="Lappartient A."/>
            <person name="Leroch M."/>
            <person name="Levis C."/>
            <person name="Mauceli E."/>
            <person name="Neuveglise C."/>
            <person name="Oeser B."/>
            <person name="Pearson M."/>
            <person name="Poulain J."/>
            <person name="Poussereau N."/>
            <person name="Quesneville H."/>
            <person name="Rascle C."/>
            <person name="Schumacher J."/>
            <person name="Segurens B."/>
            <person name="Sexton A."/>
            <person name="Silva E."/>
            <person name="Sirven C."/>
            <person name="Soanes D.M."/>
            <person name="Talbot N.J."/>
            <person name="Templeton M."/>
            <person name="Yandava C."/>
            <person name="Yarden O."/>
            <person name="Zeng Q."/>
            <person name="Rollins J.A."/>
            <person name="Lebrun M.H."/>
            <person name="Dickman M."/>
        </authorList>
    </citation>
    <scope>NUCLEOTIDE SEQUENCE [LARGE SCALE GENOMIC DNA]</scope>
    <source>
        <strain evidence="2">ATCC 18683 / 1980 / Ss-1</strain>
    </source>
</reference>
<proteinExistence type="predicted"/>
<evidence type="ECO:0000313" key="1">
    <source>
        <dbReference type="EMBL" id="EDO01826.1"/>
    </source>
</evidence>
<organism evidence="1 2">
    <name type="scientific">Sclerotinia sclerotiorum (strain ATCC 18683 / 1980 / Ss-1)</name>
    <name type="common">White mold</name>
    <name type="synonym">Whetzelinia sclerotiorum</name>
    <dbReference type="NCBI Taxonomy" id="665079"/>
    <lineage>
        <taxon>Eukaryota</taxon>
        <taxon>Fungi</taxon>
        <taxon>Dikarya</taxon>
        <taxon>Ascomycota</taxon>
        <taxon>Pezizomycotina</taxon>
        <taxon>Leotiomycetes</taxon>
        <taxon>Helotiales</taxon>
        <taxon>Sclerotiniaceae</taxon>
        <taxon>Sclerotinia</taxon>
    </lineage>
</organism>
<gene>
    <name evidence="1" type="ORF">SS1G_04301</name>
</gene>
<dbReference type="KEGG" id="ssl:SS1G_04301"/>
<sequence>MALIAQEDLMELEMVSRFHPMVAPCFAIENKSTPELQSVMGAVIDPALIS</sequence>
<dbReference type="RefSeq" id="XP_001594494.1">
    <property type="nucleotide sequence ID" value="XM_001594444.1"/>
</dbReference>
<dbReference type="HOGENOM" id="CLU_3125930_0_0_1"/>
<dbReference type="AlphaFoldDB" id="A7EG60"/>
<dbReference type="Proteomes" id="UP000001312">
    <property type="component" value="Unassembled WGS sequence"/>
</dbReference>
<name>A7EG60_SCLS1</name>
<protein>
    <submittedName>
        <fullName evidence="1">Uncharacterized protein</fullName>
    </submittedName>
</protein>
<keyword evidence="2" id="KW-1185">Reference proteome</keyword>
<evidence type="ECO:0000313" key="2">
    <source>
        <dbReference type="Proteomes" id="UP000001312"/>
    </source>
</evidence>
<dbReference type="InParanoid" id="A7EG60"/>
<dbReference type="EMBL" id="CH476625">
    <property type="protein sequence ID" value="EDO01826.1"/>
    <property type="molecule type" value="Genomic_DNA"/>
</dbReference>
<accession>A7EG60</accession>
<dbReference type="GeneID" id="5490566"/>